<accession>A0A167AM20</accession>
<dbReference type="OMA" id="CKAGRYH"/>
<dbReference type="Gene3D" id="3.40.50.720">
    <property type="entry name" value="NAD(P)-binding Rossmann-like Domain"/>
    <property type="match status" value="1"/>
</dbReference>
<dbReference type="Proteomes" id="UP000243498">
    <property type="component" value="Unassembled WGS sequence"/>
</dbReference>
<evidence type="ECO:0000313" key="8">
    <source>
        <dbReference type="Proteomes" id="UP000243498"/>
    </source>
</evidence>
<proteinExistence type="inferred from homology"/>
<dbReference type="InterPro" id="IPR036291">
    <property type="entry name" value="NAD(P)-bd_dom_sf"/>
</dbReference>
<keyword evidence="4" id="KW-0862">Zinc</keyword>
<comment type="caution">
    <text evidence="7">The sequence shown here is derived from an EMBL/GenBank/DDBJ whole genome shotgun (WGS) entry which is preliminary data.</text>
</comment>
<dbReference type="AlphaFoldDB" id="A0A167AM20"/>
<dbReference type="GO" id="GO:0046872">
    <property type="term" value="F:metal ion binding"/>
    <property type="evidence" value="ECO:0007669"/>
    <property type="project" value="UniProtKB-KW"/>
</dbReference>
<gene>
    <name evidence="7" type="ORF">NOR_06314</name>
</gene>
<dbReference type="InterPro" id="IPR013149">
    <property type="entry name" value="ADH-like_C"/>
</dbReference>
<evidence type="ECO:0000256" key="1">
    <source>
        <dbReference type="ARBA" id="ARBA00001947"/>
    </source>
</evidence>
<keyword evidence="3" id="KW-0479">Metal-binding</keyword>
<dbReference type="Gene3D" id="3.90.180.10">
    <property type="entry name" value="Medium-chain alcohol dehydrogenases, catalytic domain"/>
    <property type="match status" value="1"/>
</dbReference>
<name>A0A167AM20_METRR</name>
<dbReference type="GO" id="GO:0003939">
    <property type="term" value="F:L-iditol 2-dehydrogenase (NAD+) activity"/>
    <property type="evidence" value="ECO:0007669"/>
    <property type="project" value="TreeGrafter"/>
</dbReference>
<dbReference type="Pfam" id="PF00107">
    <property type="entry name" value="ADH_zinc_N"/>
    <property type="match status" value="1"/>
</dbReference>
<dbReference type="EMBL" id="AZHC01000023">
    <property type="protein sequence ID" value="OAA39054.1"/>
    <property type="molecule type" value="Genomic_DNA"/>
</dbReference>
<evidence type="ECO:0000256" key="4">
    <source>
        <dbReference type="ARBA" id="ARBA00022833"/>
    </source>
</evidence>
<feature type="domain" description="Alcohol dehydrogenase-like C-terminal" evidence="6">
    <location>
        <begin position="57"/>
        <end position="174"/>
    </location>
</feature>
<organism evidence="7 8">
    <name type="scientific">Metarhizium rileyi (strain RCEF 4871)</name>
    <name type="common">Nomuraea rileyi</name>
    <dbReference type="NCBI Taxonomy" id="1649241"/>
    <lineage>
        <taxon>Eukaryota</taxon>
        <taxon>Fungi</taxon>
        <taxon>Dikarya</taxon>
        <taxon>Ascomycota</taxon>
        <taxon>Pezizomycotina</taxon>
        <taxon>Sordariomycetes</taxon>
        <taxon>Hypocreomycetidae</taxon>
        <taxon>Hypocreales</taxon>
        <taxon>Clavicipitaceae</taxon>
        <taxon>Metarhizium</taxon>
    </lineage>
</organism>
<dbReference type="OrthoDB" id="3941538at2759"/>
<keyword evidence="5" id="KW-0560">Oxidoreductase</keyword>
<comment type="cofactor">
    <cofactor evidence="1">
        <name>Zn(2+)</name>
        <dbReference type="ChEBI" id="CHEBI:29105"/>
    </cofactor>
</comment>
<evidence type="ECO:0000256" key="3">
    <source>
        <dbReference type="ARBA" id="ARBA00022723"/>
    </source>
</evidence>
<keyword evidence="8" id="KW-1185">Reference proteome</keyword>
<reference evidence="7 8" key="1">
    <citation type="journal article" date="2016" name="Genome Biol. Evol.">
        <title>Divergent and convergent evolution of fungal pathogenicity.</title>
        <authorList>
            <person name="Shang Y."/>
            <person name="Xiao G."/>
            <person name="Zheng P."/>
            <person name="Cen K."/>
            <person name="Zhan S."/>
            <person name="Wang C."/>
        </authorList>
    </citation>
    <scope>NUCLEOTIDE SEQUENCE [LARGE SCALE GENOMIC DNA]</scope>
    <source>
        <strain evidence="7 8">RCEF 4871</strain>
    </source>
</reference>
<comment type="similarity">
    <text evidence="2">Belongs to the zinc-containing alcohol dehydrogenase family.</text>
</comment>
<evidence type="ECO:0000313" key="7">
    <source>
        <dbReference type="EMBL" id="OAA39054.1"/>
    </source>
</evidence>
<dbReference type="SUPFAM" id="SSF51735">
    <property type="entry name" value="NAD(P)-binding Rossmann-fold domains"/>
    <property type="match status" value="1"/>
</dbReference>
<dbReference type="GO" id="GO:0006062">
    <property type="term" value="P:sorbitol catabolic process"/>
    <property type="evidence" value="ECO:0007669"/>
    <property type="project" value="TreeGrafter"/>
</dbReference>
<sequence>MLSKFWKAPEDFVHKVPDDVSLKEAVLVEPLSVAVHASRLAKIKPGDTVVITGSGTIGLLCGAISRAFRAHRIIIVDILEDKLRFTSPKENADILTSRYDLQGRVDVIIEASGAESSVQMGIYLLKSGGSYVQTGIGKPMLQVPMLALSEKELRLRGCFRYGAGDFDLAIKLLSRRSVNLSPLISSVTPFERATEVWDMTSSGKGIKNLIQGVRD</sequence>
<dbReference type="STRING" id="1081105.A0A167AM20"/>
<evidence type="ECO:0000256" key="2">
    <source>
        <dbReference type="ARBA" id="ARBA00008072"/>
    </source>
</evidence>
<evidence type="ECO:0000259" key="6">
    <source>
        <dbReference type="Pfam" id="PF00107"/>
    </source>
</evidence>
<dbReference type="PANTHER" id="PTHR43161">
    <property type="entry name" value="SORBITOL DEHYDROGENASE"/>
    <property type="match status" value="1"/>
</dbReference>
<evidence type="ECO:0000256" key="5">
    <source>
        <dbReference type="ARBA" id="ARBA00023002"/>
    </source>
</evidence>
<protein>
    <submittedName>
        <fullName evidence="7">D-xylulose reductase A</fullName>
    </submittedName>
</protein>
<dbReference type="PANTHER" id="PTHR43161:SF9">
    <property type="entry name" value="SORBITOL DEHYDROGENASE"/>
    <property type="match status" value="1"/>
</dbReference>